<feature type="domain" description="CHK kinase-like" evidence="1">
    <location>
        <begin position="155"/>
        <end position="347"/>
    </location>
</feature>
<dbReference type="EMBL" id="LN609529">
    <property type="protein sequence ID" value="CEF69555.1"/>
    <property type="molecule type" value="Genomic_DNA"/>
</dbReference>
<dbReference type="WBParaSite" id="SRAE_2000420300.1">
    <property type="protein sequence ID" value="SRAE_2000420300.1"/>
    <property type="gene ID" value="WBGene00264432"/>
</dbReference>
<evidence type="ECO:0000259" key="1">
    <source>
        <dbReference type="SMART" id="SM00587"/>
    </source>
</evidence>
<dbReference type="AlphaFoldDB" id="A0A090LPT1"/>
<dbReference type="RefSeq" id="XP_024508755.1">
    <property type="nucleotide sequence ID" value="XM_024643045.1"/>
</dbReference>
<dbReference type="InterPro" id="IPR012877">
    <property type="entry name" value="Dhs-27"/>
</dbReference>
<evidence type="ECO:0000313" key="5">
    <source>
        <dbReference type="WormBase" id="SRAE_2000420300"/>
    </source>
</evidence>
<sequence>MTTSEFFIDKDYGSNYFIGGKITHQWIVECLDKNDNKFQKYRGNNKIKMINGIDISDGKGFISKVFKTDIQFDDEKKEPYSIVIKIPCENAIKEILLKENIDDNLDEDFRNDYIAFIHNRECFFYSNFASKIRFLKYPKCFGSKELKIGRQTGALILQFMGSNSKTVSFFRFLNIYQTKSILNEIFKLQEYSLLDSNNSWKGIFKQPFFSSQFKKIEYYIKMGFLNIKSYTSKEMWLDIEKDLDILISNYVTIAKYVYYQLPTLKNNLPVITHGDMWINNFMFEIDSNGDCSNILSAVIDWQTIHEGSIGGDISRILATSVPTDVRKEIEKYYFPDYYKKLKKSLINNGKEMVISYETFINNYKTCFIQQSLMAFITFGFGLKKYNVPNDSDYIWDARKYYLGSKVFHNIYDSIKFCNELHPEWLEFNE</sequence>
<dbReference type="Proteomes" id="UP000035682">
    <property type="component" value="Unplaced"/>
</dbReference>
<dbReference type="CTD" id="36381925"/>
<reference evidence="2 3" key="1">
    <citation type="submission" date="2014-09" db="EMBL/GenBank/DDBJ databases">
        <authorList>
            <person name="Martin A.A."/>
        </authorList>
    </citation>
    <scope>NUCLEOTIDE SEQUENCE</scope>
    <source>
        <strain evidence="3">ED321</strain>
        <strain evidence="2">ED321 Heterogonic</strain>
    </source>
</reference>
<reference evidence="4" key="2">
    <citation type="submission" date="2020-12" db="UniProtKB">
        <authorList>
            <consortium name="WormBaseParasite"/>
        </authorList>
    </citation>
    <scope>IDENTIFICATION</scope>
</reference>
<dbReference type="Pfam" id="PF07914">
    <property type="entry name" value="DUF1679"/>
    <property type="match status" value="1"/>
</dbReference>
<evidence type="ECO:0000313" key="2">
    <source>
        <dbReference type="EMBL" id="CEF69555.1"/>
    </source>
</evidence>
<dbReference type="SMART" id="SM00587">
    <property type="entry name" value="CHK"/>
    <property type="match status" value="1"/>
</dbReference>
<accession>A0A090LPT1</accession>
<protein>
    <submittedName>
        <fullName evidence="2">Protein kinase-like domain and Uncharacterized oxidoreductase Dhs-27 family and CHK kinase-like domain-containing protein</fullName>
    </submittedName>
</protein>
<dbReference type="GO" id="GO:0016301">
    <property type="term" value="F:kinase activity"/>
    <property type="evidence" value="ECO:0007669"/>
    <property type="project" value="UniProtKB-KW"/>
</dbReference>
<organism evidence="2">
    <name type="scientific">Strongyloides ratti</name>
    <name type="common">Parasitic roundworm</name>
    <dbReference type="NCBI Taxonomy" id="34506"/>
    <lineage>
        <taxon>Eukaryota</taxon>
        <taxon>Metazoa</taxon>
        <taxon>Ecdysozoa</taxon>
        <taxon>Nematoda</taxon>
        <taxon>Chromadorea</taxon>
        <taxon>Rhabditida</taxon>
        <taxon>Tylenchina</taxon>
        <taxon>Panagrolaimomorpha</taxon>
        <taxon>Strongyloidoidea</taxon>
        <taxon>Strongyloididae</taxon>
        <taxon>Strongyloides</taxon>
    </lineage>
</organism>
<name>A0A090LPT1_STRRB</name>
<dbReference type="GeneID" id="36381925"/>
<keyword evidence="3" id="KW-1185">Reference proteome</keyword>
<evidence type="ECO:0000313" key="3">
    <source>
        <dbReference type="Proteomes" id="UP000035682"/>
    </source>
</evidence>
<proteinExistence type="predicted"/>
<gene>
    <name evidence="2 4 5" type="ORF">SRAE_2000420300</name>
</gene>
<dbReference type="OMA" id="CYACWPV"/>
<dbReference type="InterPro" id="IPR015897">
    <property type="entry name" value="CHK_kinase-like"/>
</dbReference>
<dbReference type="PANTHER" id="PTHR23020:SF41">
    <property type="entry name" value="AMINOGLYCOSIDE PHOSPHOTRANSFERASE DOMAIN-CONTAINING PROTEIN"/>
    <property type="match status" value="1"/>
</dbReference>
<dbReference type="Gene3D" id="3.90.1200.10">
    <property type="match status" value="1"/>
</dbReference>
<keyword evidence="2" id="KW-0418">Kinase</keyword>
<dbReference type="InterPro" id="IPR052961">
    <property type="entry name" value="Oxido-Kinase-like_Enzymes"/>
</dbReference>
<dbReference type="SUPFAM" id="SSF56112">
    <property type="entry name" value="Protein kinase-like (PK-like)"/>
    <property type="match status" value="1"/>
</dbReference>
<keyword evidence="2" id="KW-0808">Transferase</keyword>
<evidence type="ECO:0000313" key="4">
    <source>
        <dbReference type="WBParaSite" id="SRAE_2000420300.1"/>
    </source>
</evidence>
<dbReference type="OrthoDB" id="5915577at2759"/>
<dbReference type="InterPro" id="IPR011009">
    <property type="entry name" value="Kinase-like_dom_sf"/>
</dbReference>
<dbReference type="WormBase" id="SRAE_2000420300">
    <property type="protein sequence ID" value="SRP03588"/>
    <property type="gene ID" value="WBGene00264432"/>
</dbReference>
<dbReference type="PANTHER" id="PTHR23020">
    <property type="entry name" value="UNCHARACTERIZED NUCLEAR HORMONE RECEPTOR-RELATED"/>
    <property type="match status" value="1"/>
</dbReference>